<comment type="subcellular location">
    <subcellularLocation>
        <location evidence="1">Membrane</location>
        <topology evidence="1">Single-pass membrane protein</topology>
    </subcellularLocation>
</comment>
<dbReference type="Gene3D" id="3.10.100.10">
    <property type="entry name" value="Mannose-Binding Protein A, subunit A"/>
    <property type="match status" value="1"/>
</dbReference>
<dbReference type="GO" id="GO:0030246">
    <property type="term" value="F:carbohydrate binding"/>
    <property type="evidence" value="ECO:0007669"/>
    <property type="project" value="UniProtKB-KW"/>
</dbReference>
<evidence type="ECO:0000313" key="7">
    <source>
        <dbReference type="RefSeq" id="XP_029310235.1"/>
    </source>
</evidence>
<dbReference type="InterPro" id="IPR033992">
    <property type="entry name" value="NKR-like_CTLD"/>
</dbReference>
<evidence type="ECO:0000256" key="1">
    <source>
        <dbReference type="ARBA" id="ARBA00004167"/>
    </source>
</evidence>
<feature type="transmembrane region" description="Helical" evidence="4">
    <location>
        <begin position="30"/>
        <end position="53"/>
    </location>
</feature>
<keyword evidence="2" id="KW-0430">Lectin</keyword>
<gene>
    <name evidence="7" type="primary">LOC115023422</name>
</gene>
<keyword evidence="4" id="KW-0472">Membrane</keyword>
<dbReference type="PANTHER" id="PTHR46746:SF9">
    <property type="entry name" value="CD209 ANTIGEN-LIKE PROTEIN C-LIKE"/>
    <property type="match status" value="1"/>
</dbReference>
<organism evidence="6 7">
    <name type="scientific">Cottoperca gobio</name>
    <name type="common">Frogmouth</name>
    <name type="synonym">Aphritis gobio</name>
    <dbReference type="NCBI Taxonomy" id="56716"/>
    <lineage>
        <taxon>Eukaryota</taxon>
        <taxon>Metazoa</taxon>
        <taxon>Chordata</taxon>
        <taxon>Craniata</taxon>
        <taxon>Vertebrata</taxon>
        <taxon>Euteleostomi</taxon>
        <taxon>Actinopterygii</taxon>
        <taxon>Neopterygii</taxon>
        <taxon>Teleostei</taxon>
        <taxon>Neoteleostei</taxon>
        <taxon>Acanthomorphata</taxon>
        <taxon>Eupercaria</taxon>
        <taxon>Perciformes</taxon>
        <taxon>Notothenioidei</taxon>
        <taxon>Bovichtidae</taxon>
        <taxon>Cottoperca</taxon>
    </lineage>
</organism>
<dbReference type="InParanoid" id="A0A6J2RLL6"/>
<dbReference type="InterPro" id="IPR016187">
    <property type="entry name" value="CTDL_fold"/>
</dbReference>
<evidence type="ECO:0000256" key="3">
    <source>
        <dbReference type="ARBA" id="ARBA00023157"/>
    </source>
</evidence>
<accession>A0A6J2RLL6</accession>
<keyword evidence="3" id="KW-1015">Disulfide bond</keyword>
<keyword evidence="6" id="KW-1185">Reference proteome</keyword>
<dbReference type="GeneID" id="115023422"/>
<evidence type="ECO:0000256" key="4">
    <source>
        <dbReference type="SAM" id="Phobius"/>
    </source>
</evidence>
<evidence type="ECO:0000256" key="2">
    <source>
        <dbReference type="ARBA" id="ARBA00022734"/>
    </source>
</evidence>
<dbReference type="SMART" id="SM00034">
    <property type="entry name" value="CLECT"/>
    <property type="match status" value="1"/>
</dbReference>
<keyword evidence="4" id="KW-1133">Transmembrane helix</keyword>
<dbReference type="InterPro" id="IPR001304">
    <property type="entry name" value="C-type_lectin-like"/>
</dbReference>
<dbReference type="Pfam" id="PF00059">
    <property type="entry name" value="Lectin_C"/>
    <property type="match status" value="1"/>
</dbReference>
<keyword evidence="4" id="KW-0812">Transmembrane</keyword>
<dbReference type="CDD" id="cd03593">
    <property type="entry name" value="CLECT_NK_receptors_like"/>
    <property type="match status" value="1"/>
</dbReference>
<name>A0A6J2RLL6_COTGO</name>
<evidence type="ECO:0000259" key="5">
    <source>
        <dbReference type="PROSITE" id="PS50041"/>
    </source>
</evidence>
<dbReference type="SUPFAM" id="SSF56436">
    <property type="entry name" value="C-type lectin-like"/>
    <property type="match status" value="1"/>
</dbReference>
<dbReference type="InterPro" id="IPR051379">
    <property type="entry name" value="C-type_Lectin_Receptor_IMM"/>
</dbReference>
<evidence type="ECO:0000313" key="6">
    <source>
        <dbReference type="Proteomes" id="UP000504630"/>
    </source>
</evidence>
<sequence length="227" mass="25844">MDLRNQEDDGKRDTPADSGCCQMCQLTTRVAVATATAVLVIGLILYLVLFVTWTGALDVDQNSNTLGDELMEQLQQCQRERHDVNLMLHTVTQDSRCSVCPGGWQWWRSHCYLFSVGLHENRPWKESAEFCVQHNSSLAVIKDSAEMGFIQGAMRKFPHLPFLWVGLTDAKQEGQWLWWDGADIQHYMRVTVEWDDDHRDCADLRGGSRLFAASCEAYGPWVCKRGS</sequence>
<dbReference type="GO" id="GO:0016020">
    <property type="term" value="C:membrane"/>
    <property type="evidence" value="ECO:0007669"/>
    <property type="project" value="UniProtKB-SubCell"/>
</dbReference>
<dbReference type="Proteomes" id="UP000504630">
    <property type="component" value="Chromosome 18"/>
</dbReference>
<dbReference type="AlphaFoldDB" id="A0A6J2RLL6"/>
<dbReference type="PROSITE" id="PS50041">
    <property type="entry name" value="C_TYPE_LECTIN_2"/>
    <property type="match status" value="1"/>
</dbReference>
<proteinExistence type="predicted"/>
<dbReference type="InterPro" id="IPR016186">
    <property type="entry name" value="C-type_lectin-like/link_sf"/>
</dbReference>
<protein>
    <submittedName>
        <fullName evidence="7">Natural killer cells antigen CD94-like</fullName>
    </submittedName>
</protein>
<dbReference type="PANTHER" id="PTHR46746">
    <property type="entry name" value="KILLER CELL LECTIN-LIKE RECEPTOR SUBFAMILY F MEMBER 2"/>
    <property type="match status" value="1"/>
</dbReference>
<dbReference type="RefSeq" id="XP_029310235.1">
    <property type="nucleotide sequence ID" value="XM_029454375.1"/>
</dbReference>
<reference evidence="7" key="1">
    <citation type="submission" date="2025-08" db="UniProtKB">
        <authorList>
            <consortium name="RefSeq"/>
        </authorList>
    </citation>
    <scope>IDENTIFICATION</scope>
</reference>
<feature type="domain" description="C-type lectin" evidence="5">
    <location>
        <begin position="107"/>
        <end position="224"/>
    </location>
</feature>
<dbReference type="KEGG" id="cgob:115023422"/>
<dbReference type="OrthoDB" id="6133475at2759"/>